<dbReference type="Pfam" id="PF25597">
    <property type="entry name" value="SH3_retrovirus"/>
    <property type="match status" value="1"/>
</dbReference>
<feature type="region of interest" description="Disordered" evidence="1">
    <location>
        <begin position="60"/>
        <end position="83"/>
    </location>
</feature>
<sequence length="470" mass="53084">MSFTSPVCLMAHATSTKSWLWHQHLSHLNFDTINELAKNDLVTSIPKFKYTKEHLCPSYEQGKSKRAHHKPKHVPNLKQRSKDEAPEEIKTFLKKIQVLLQASVIIVRTNNGTEFKNQNSSLIHQRFDKTPYKIINDRKPDISFLHVFEALCYPKNDCEDIGKLGAKGDIGFFIGYSATSCAHRVYNRRTRKIMETMNVTFDELSAMAFEQRSLKPELQGMTSRQISSGLDLTYAQSTITSRKPTERELNLLFKAMYDDYIGGQPSDAPRTTPAASATQNLHTPNASTTTADSAPTPTNSSSQDLTIQNTSQDVDELQPQPQNVQQQDNQPQLQYDKFRLPVLKTRKHKSILNFYAMTDLGTCVNIMPNSVFEYLKLTNLKKTDILVGMTNMTQQAPLGTVENVLVKIAKFVFPCDFVVIDMPGILGEMMIMGKLFLATIHAQIDVFNGEISFGIGEDRVKFDVKKLPPL</sequence>
<dbReference type="PANTHER" id="PTHR33067">
    <property type="entry name" value="RNA-DIRECTED DNA POLYMERASE-RELATED"/>
    <property type="match status" value="1"/>
</dbReference>
<feature type="domain" description="Retroviral polymerase SH3-like" evidence="3">
    <location>
        <begin position="151"/>
        <end position="207"/>
    </location>
</feature>
<feature type="compositionally biased region" description="Polar residues" evidence="1">
    <location>
        <begin position="273"/>
        <end position="282"/>
    </location>
</feature>
<name>A0ABQ5HXS3_9ASTR</name>
<feature type="compositionally biased region" description="Low complexity" evidence="1">
    <location>
        <begin position="283"/>
        <end position="302"/>
    </location>
</feature>
<gene>
    <name evidence="4" type="ORF">Tco_1081064</name>
</gene>
<reference evidence="4" key="2">
    <citation type="submission" date="2022-01" db="EMBL/GenBank/DDBJ databases">
        <authorList>
            <person name="Yamashiro T."/>
            <person name="Shiraishi A."/>
            <person name="Satake H."/>
            <person name="Nakayama K."/>
        </authorList>
    </citation>
    <scope>NUCLEOTIDE SEQUENCE</scope>
</reference>
<dbReference type="CDD" id="cd00303">
    <property type="entry name" value="retropepsin_like"/>
    <property type="match status" value="1"/>
</dbReference>
<feature type="compositionally biased region" description="Basic residues" evidence="1">
    <location>
        <begin position="64"/>
        <end position="75"/>
    </location>
</feature>
<feature type="region of interest" description="Disordered" evidence="1">
    <location>
        <begin position="264"/>
        <end position="305"/>
    </location>
</feature>
<comment type="caution">
    <text evidence="4">The sequence shown here is derived from an EMBL/GenBank/DDBJ whole genome shotgun (WGS) entry which is preliminary data.</text>
</comment>
<evidence type="ECO:0000256" key="1">
    <source>
        <dbReference type="SAM" id="MobiDB-lite"/>
    </source>
</evidence>
<organism evidence="4 5">
    <name type="scientific">Tanacetum coccineum</name>
    <dbReference type="NCBI Taxonomy" id="301880"/>
    <lineage>
        <taxon>Eukaryota</taxon>
        <taxon>Viridiplantae</taxon>
        <taxon>Streptophyta</taxon>
        <taxon>Embryophyta</taxon>
        <taxon>Tracheophyta</taxon>
        <taxon>Spermatophyta</taxon>
        <taxon>Magnoliopsida</taxon>
        <taxon>eudicotyledons</taxon>
        <taxon>Gunneridae</taxon>
        <taxon>Pentapetalae</taxon>
        <taxon>asterids</taxon>
        <taxon>campanulids</taxon>
        <taxon>Asterales</taxon>
        <taxon>Asteraceae</taxon>
        <taxon>Asteroideae</taxon>
        <taxon>Anthemideae</taxon>
        <taxon>Anthemidinae</taxon>
        <taxon>Tanacetum</taxon>
    </lineage>
</organism>
<evidence type="ECO:0000259" key="2">
    <source>
        <dbReference type="Pfam" id="PF13976"/>
    </source>
</evidence>
<protein>
    <submittedName>
        <fullName evidence="4">Retrovirus-related pol polyprotein from transposon TNT 1-94</fullName>
    </submittedName>
</protein>
<evidence type="ECO:0000313" key="4">
    <source>
        <dbReference type="EMBL" id="GJT92219.1"/>
    </source>
</evidence>
<dbReference type="EMBL" id="BQNB010020088">
    <property type="protein sequence ID" value="GJT92219.1"/>
    <property type="molecule type" value="Genomic_DNA"/>
</dbReference>
<dbReference type="Proteomes" id="UP001151760">
    <property type="component" value="Unassembled WGS sequence"/>
</dbReference>
<feature type="domain" description="GAG-pre-integrase" evidence="2">
    <location>
        <begin position="3"/>
        <end position="64"/>
    </location>
</feature>
<keyword evidence="5" id="KW-1185">Reference proteome</keyword>
<feature type="region of interest" description="Disordered" evidence="1">
    <location>
        <begin position="312"/>
        <end position="331"/>
    </location>
</feature>
<dbReference type="Pfam" id="PF13976">
    <property type="entry name" value="gag_pre-integrs"/>
    <property type="match status" value="1"/>
</dbReference>
<evidence type="ECO:0000259" key="3">
    <source>
        <dbReference type="Pfam" id="PF25597"/>
    </source>
</evidence>
<dbReference type="InterPro" id="IPR021109">
    <property type="entry name" value="Peptidase_aspartic_dom_sf"/>
</dbReference>
<feature type="compositionally biased region" description="Low complexity" evidence="1">
    <location>
        <begin position="317"/>
        <end position="331"/>
    </location>
</feature>
<accession>A0ABQ5HXS3</accession>
<dbReference type="InterPro" id="IPR057670">
    <property type="entry name" value="SH3_retrovirus"/>
</dbReference>
<dbReference type="InterPro" id="IPR025724">
    <property type="entry name" value="GAG-pre-integrase_dom"/>
</dbReference>
<reference evidence="4" key="1">
    <citation type="journal article" date="2022" name="Int. J. Mol. Sci.">
        <title>Draft Genome of Tanacetum Coccineum: Genomic Comparison of Closely Related Tanacetum-Family Plants.</title>
        <authorList>
            <person name="Yamashiro T."/>
            <person name="Shiraishi A."/>
            <person name="Nakayama K."/>
            <person name="Satake H."/>
        </authorList>
    </citation>
    <scope>NUCLEOTIDE SEQUENCE</scope>
</reference>
<proteinExistence type="predicted"/>
<evidence type="ECO:0000313" key="5">
    <source>
        <dbReference type="Proteomes" id="UP001151760"/>
    </source>
</evidence>
<dbReference type="PANTHER" id="PTHR33067:SF35">
    <property type="entry name" value="ASPARTIC PEPTIDASE DDI1-TYPE DOMAIN-CONTAINING PROTEIN"/>
    <property type="match status" value="1"/>
</dbReference>
<dbReference type="Gene3D" id="2.40.70.10">
    <property type="entry name" value="Acid Proteases"/>
    <property type="match status" value="1"/>
</dbReference>